<organism evidence="1 2">
    <name type="scientific">Fuscovulum blasticum DSM 2131</name>
    <dbReference type="NCBI Taxonomy" id="1188250"/>
    <lineage>
        <taxon>Bacteria</taxon>
        <taxon>Pseudomonadati</taxon>
        <taxon>Pseudomonadota</taxon>
        <taxon>Alphaproteobacteria</taxon>
        <taxon>Rhodobacterales</taxon>
        <taxon>Paracoccaceae</taxon>
        <taxon>Pseudogemmobacter</taxon>
    </lineage>
</organism>
<evidence type="ECO:0000313" key="2">
    <source>
        <dbReference type="Proteomes" id="UP000241362"/>
    </source>
</evidence>
<keyword evidence="2" id="KW-1185">Reference proteome</keyword>
<comment type="caution">
    <text evidence="1">The sequence shown here is derived from an EMBL/GenBank/DDBJ whole genome shotgun (WGS) entry which is preliminary data.</text>
</comment>
<sequence length="107" mass="11276">MSNDTFKVQTHAAPACGPSGARNVAFKAAAIEVIRKGGDKFIILGDQSDMGMQGDIFTGFNTNYAQGMVVKMIPDQSSEARNALSARQQLGADWQAIVAKGVPPTCS</sequence>
<dbReference type="EMBL" id="PZKE01000033">
    <property type="protein sequence ID" value="PTE12691.1"/>
    <property type="molecule type" value="Genomic_DNA"/>
</dbReference>
<name>A0A2T4J475_FUSBL</name>
<gene>
    <name evidence="1" type="ORF">C5F44_17110</name>
</gene>
<evidence type="ECO:0000313" key="1">
    <source>
        <dbReference type="EMBL" id="PTE12691.1"/>
    </source>
</evidence>
<accession>A0A2T4J475</accession>
<proteinExistence type="predicted"/>
<dbReference type="AlphaFoldDB" id="A0A2T4J475"/>
<reference evidence="1 2" key="1">
    <citation type="submission" date="2018-03" db="EMBL/GenBank/DDBJ databases">
        <title>Rhodobacter blasticus.</title>
        <authorList>
            <person name="Meyer T.E."/>
            <person name="Miller S."/>
            <person name="Lodha T."/>
            <person name="Gandham S."/>
            <person name="Chintalapati S."/>
            <person name="Chintalapati V.R."/>
        </authorList>
    </citation>
    <scope>NUCLEOTIDE SEQUENCE [LARGE SCALE GENOMIC DNA]</scope>
    <source>
        <strain evidence="1 2">DSM 2131</strain>
    </source>
</reference>
<protein>
    <submittedName>
        <fullName evidence="1">Uncharacterized protein</fullName>
    </submittedName>
</protein>
<dbReference type="Proteomes" id="UP000241362">
    <property type="component" value="Unassembled WGS sequence"/>
</dbReference>